<evidence type="ECO:0000313" key="2">
    <source>
        <dbReference type="EMBL" id="CAA9254637.1"/>
    </source>
</evidence>
<proteinExistence type="predicted"/>
<feature type="signal peptide" evidence="1">
    <location>
        <begin position="1"/>
        <end position="25"/>
    </location>
</feature>
<keyword evidence="1" id="KW-0732">Signal</keyword>
<gene>
    <name evidence="2" type="ORF">AVDCRST_MAG76-2475</name>
</gene>
<organism evidence="2">
    <name type="scientific">uncultured Acidimicrobiales bacterium</name>
    <dbReference type="NCBI Taxonomy" id="310071"/>
    <lineage>
        <taxon>Bacteria</taxon>
        <taxon>Bacillati</taxon>
        <taxon>Actinomycetota</taxon>
        <taxon>Acidimicrobiia</taxon>
        <taxon>Acidimicrobiales</taxon>
        <taxon>environmental samples</taxon>
    </lineage>
</organism>
<evidence type="ECO:0000256" key="1">
    <source>
        <dbReference type="SAM" id="SignalP"/>
    </source>
</evidence>
<sequence>MIKKVLTGAVVGAAVLAGVAGPASAHQHSIVTPGGNVVTLPCEPFHGSAPGESEHSANWDAVRGLHPLHWGLHKSPSEEERQIMVVVSAQHCP</sequence>
<feature type="chain" id="PRO_5026800041" evidence="1">
    <location>
        <begin position="26"/>
        <end position="93"/>
    </location>
</feature>
<accession>A0A6J4IJL8</accession>
<name>A0A6J4IJL8_9ACTN</name>
<dbReference type="AlphaFoldDB" id="A0A6J4IJL8"/>
<reference evidence="2" key="1">
    <citation type="submission" date="2020-02" db="EMBL/GenBank/DDBJ databases">
        <authorList>
            <person name="Meier V. D."/>
        </authorList>
    </citation>
    <scope>NUCLEOTIDE SEQUENCE</scope>
    <source>
        <strain evidence="2">AVDCRST_MAG76</strain>
    </source>
</reference>
<protein>
    <submittedName>
        <fullName evidence="2">Uncharacterized protein</fullName>
    </submittedName>
</protein>
<dbReference type="EMBL" id="CADCSZ010000154">
    <property type="protein sequence ID" value="CAA9254637.1"/>
    <property type="molecule type" value="Genomic_DNA"/>
</dbReference>